<sequence length="329" mass="36041">MDNTPPMQKIIALYLERELPRINAFLQAETDRLDESVRPPIQHVLAAGGKRLRPLLTLLAARALGAEGDKAYPLACSLEMLHSATLLHDDILDEADLRRGRKSAHIVFGRSETILAGDVLLALANRLVADYGQPRLTAILSEAIMRTAAGEVKEIANVRNTELTNEAYLDIITGKTAYLFQAACECGAIIAGSGPEIEQAAHDYGLYLGIAFQLVDDALDYVSPSDVSGKPSGGDLREGKLTLPLIGYFNSLPADRRAELEARFRDNALSEVETAAILDEITRLGLADRTREAAGKYAERAREALRSFPDRPEREVLDAILHYVLARQK</sequence>
<evidence type="ECO:0000256" key="5">
    <source>
        <dbReference type="ARBA" id="ARBA00022842"/>
    </source>
</evidence>
<dbReference type="InterPro" id="IPR008949">
    <property type="entry name" value="Isoprenoid_synthase_dom_sf"/>
</dbReference>
<keyword evidence="5" id="KW-0460">Magnesium</keyword>
<dbReference type="EMBL" id="JAATJA010000002">
    <property type="protein sequence ID" value="NJB68213.1"/>
    <property type="molecule type" value="Genomic_DNA"/>
</dbReference>
<dbReference type="PROSITE" id="PS00723">
    <property type="entry name" value="POLYPRENYL_SYNTHASE_1"/>
    <property type="match status" value="1"/>
</dbReference>
<dbReference type="SUPFAM" id="SSF48576">
    <property type="entry name" value="Terpenoid synthases"/>
    <property type="match status" value="1"/>
</dbReference>
<dbReference type="EC" id="2.5.1.90" evidence="7"/>
<dbReference type="Pfam" id="PF00348">
    <property type="entry name" value="polyprenyl_synt"/>
    <property type="match status" value="1"/>
</dbReference>
<evidence type="ECO:0000256" key="2">
    <source>
        <dbReference type="ARBA" id="ARBA00006706"/>
    </source>
</evidence>
<dbReference type="Proteomes" id="UP000580856">
    <property type="component" value="Unassembled WGS sequence"/>
</dbReference>
<name>A0A846QPG9_9BACT</name>
<dbReference type="GO" id="GO:0046872">
    <property type="term" value="F:metal ion binding"/>
    <property type="evidence" value="ECO:0007669"/>
    <property type="project" value="UniProtKB-KW"/>
</dbReference>
<evidence type="ECO:0000313" key="7">
    <source>
        <dbReference type="EMBL" id="NJB68213.1"/>
    </source>
</evidence>
<evidence type="ECO:0000256" key="3">
    <source>
        <dbReference type="ARBA" id="ARBA00022679"/>
    </source>
</evidence>
<dbReference type="AlphaFoldDB" id="A0A846QPG9"/>
<organism evidence="7 8">
    <name type="scientific">Desulfobaculum xiamenense</name>
    <dbReference type="NCBI Taxonomy" id="995050"/>
    <lineage>
        <taxon>Bacteria</taxon>
        <taxon>Pseudomonadati</taxon>
        <taxon>Thermodesulfobacteriota</taxon>
        <taxon>Desulfovibrionia</taxon>
        <taxon>Desulfovibrionales</taxon>
        <taxon>Desulfovibrionaceae</taxon>
        <taxon>Desulfobaculum</taxon>
    </lineage>
</organism>
<reference evidence="7 8" key="1">
    <citation type="submission" date="2020-03" db="EMBL/GenBank/DDBJ databases">
        <title>Genomic Encyclopedia of Type Strains, Phase IV (KMG-IV): sequencing the most valuable type-strain genomes for metagenomic binning, comparative biology and taxonomic classification.</title>
        <authorList>
            <person name="Goeker M."/>
        </authorList>
    </citation>
    <scope>NUCLEOTIDE SEQUENCE [LARGE SCALE GENOMIC DNA]</scope>
    <source>
        <strain evidence="7 8">DSM 24233</strain>
    </source>
</reference>
<evidence type="ECO:0000256" key="1">
    <source>
        <dbReference type="ARBA" id="ARBA00001946"/>
    </source>
</evidence>
<dbReference type="Gene3D" id="1.10.600.10">
    <property type="entry name" value="Farnesyl Diphosphate Synthase"/>
    <property type="match status" value="1"/>
</dbReference>
<keyword evidence="4" id="KW-0479">Metal-binding</keyword>
<accession>A0A846QPG9</accession>
<dbReference type="GO" id="GO:0008299">
    <property type="term" value="P:isoprenoid biosynthetic process"/>
    <property type="evidence" value="ECO:0007669"/>
    <property type="project" value="InterPro"/>
</dbReference>
<dbReference type="PANTHER" id="PTHR12001:SF69">
    <property type="entry name" value="ALL TRANS-POLYPRENYL-DIPHOSPHATE SYNTHASE PDSS1"/>
    <property type="match status" value="1"/>
</dbReference>
<dbReference type="GO" id="GO:0106350">
    <property type="term" value="F:all-trans-octaprenyl-diphosphate synthase activity"/>
    <property type="evidence" value="ECO:0007669"/>
    <property type="project" value="UniProtKB-EC"/>
</dbReference>
<dbReference type="RefSeq" id="WP_245168225.1">
    <property type="nucleotide sequence ID" value="NZ_JAATJA010000002.1"/>
</dbReference>
<protein>
    <submittedName>
        <fullName evidence="7">Octaprenyl-diphosphate synthase</fullName>
        <ecNumber evidence="7">2.5.1.90</ecNumber>
    </submittedName>
</protein>
<evidence type="ECO:0000256" key="4">
    <source>
        <dbReference type="ARBA" id="ARBA00022723"/>
    </source>
</evidence>
<comment type="cofactor">
    <cofactor evidence="1">
        <name>Mg(2+)</name>
        <dbReference type="ChEBI" id="CHEBI:18420"/>
    </cofactor>
</comment>
<dbReference type="PANTHER" id="PTHR12001">
    <property type="entry name" value="GERANYLGERANYL PYROPHOSPHATE SYNTHASE"/>
    <property type="match status" value="1"/>
</dbReference>
<keyword evidence="8" id="KW-1185">Reference proteome</keyword>
<dbReference type="InterPro" id="IPR033749">
    <property type="entry name" value="Polyprenyl_synt_CS"/>
</dbReference>
<evidence type="ECO:0000313" key="8">
    <source>
        <dbReference type="Proteomes" id="UP000580856"/>
    </source>
</evidence>
<evidence type="ECO:0000256" key="6">
    <source>
        <dbReference type="RuleBase" id="RU004466"/>
    </source>
</evidence>
<dbReference type="CDD" id="cd00685">
    <property type="entry name" value="Trans_IPPS_HT"/>
    <property type="match status" value="1"/>
</dbReference>
<dbReference type="SFLD" id="SFLDS00005">
    <property type="entry name" value="Isoprenoid_Synthase_Type_I"/>
    <property type="match status" value="1"/>
</dbReference>
<gene>
    <name evidence="7" type="ORF">GGQ74_001886</name>
</gene>
<dbReference type="SFLD" id="SFLDG01017">
    <property type="entry name" value="Polyprenyl_Transferase_Like"/>
    <property type="match status" value="1"/>
</dbReference>
<proteinExistence type="inferred from homology"/>
<comment type="similarity">
    <text evidence="2 6">Belongs to the FPP/GGPP synthase family.</text>
</comment>
<dbReference type="InterPro" id="IPR000092">
    <property type="entry name" value="Polyprenyl_synt"/>
</dbReference>
<keyword evidence="3 6" id="KW-0808">Transferase</keyword>
<comment type="caution">
    <text evidence="7">The sequence shown here is derived from an EMBL/GenBank/DDBJ whole genome shotgun (WGS) entry which is preliminary data.</text>
</comment>